<keyword evidence="7" id="KW-0235">DNA replication</keyword>
<evidence type="ECO:0000256" key="1">
    <source>
        <dbReference type="ARBA" id="ARBA00010555"/>
    </source>
</evidence>
<accession>A0A2S6H5Z0</accession>
<dbReference type="SUPFAM" id="SSF56300">
    <property type="entry name" value="Metallo-dependent phosphatases"/>
    <property type="match status" value="1"/>
</dbReference>
<evidence type="ECO:0000256" key="6">
    <source>
        <dbReference type="ARBA" id="ARBA00022839"/>
    </source>
</evidence>
<keyword evidence="7" id="KW-0255">Endonuclease</keyword>
<evidence type="ECO:0000256" key="5">
    <source>
        <dbReference type="ARBA" id="ARBA00022801"/>
    </source>
</evidence>
<dbReference type="RefSeq" id="WP_104422949.1">
    <property type="nucleotide sequence ID" value="NZ_PTIY01000003.1"/>
</dbReference>
<protein>
    <recommendedName>
        <fullName evidence="3 7">Nuclease SbcCD subunit D</fullName>
    </recommendedName>
</protein>
<keyword evidence="11" id="KW-1185">Reference proteome</keyword>
<comment type="similarity">
    <text evidence="1 7">Belongs to the SbcD family.</text>
</comment>
<keyword evidence="6 7" id="KW-0269">Exonuclease</keyword>
<keyword evidence="5 7" id="KW-0378">Hydrolase</keyword>
<proteinExistence type="inferred from homology"/>
<comment type="subunit">
    <text evidence="2 7">Heterodimer of SbcC and SbcD.</text>
</comment>
<name>A0A2S6H5Z0_9GAMM</name>
<evidence type="ECO:0000259" key="8">
    <source>
        <dbReference type="Pfam" id="PF00149"/>
    </source>
</evidence>
<dbReference type="Gene3D" id="3.60.21.10">
    <property type="match status" value="1"/>
</dbReference>
<dbReference type="PANTHER" id="PTHR30337">
    <property type="entry name" value="COMPONENT OF ATP-DEPENDENT DSDNA EXONUCLEASE"/>
    <property type="match status" value="1"/>
</dbReference>
<evidence type="ECO:0000259" key="9">
    <source>
        <dbReference type="Pfam" id="PF12320"/>
    </source>
</evidence>
<dbReference type="Pfam" id="PF00149">
    <property type="entry name" value="Metallophos"/>
    <property type="match status" value="1"/>
</dbReference>
<dbReference type="OrthoDB" id="9773856at2"/>
<dbReference type="CDD" id="cd00840">
    <property type="entry name" value="MPP_Mre11_N"/>
    <property type="match status" value="1"/>
</dbReference>
<organism evidence="10 11">
    <name type="scientific">Methylobacter tundripaludum</name>
    <dbReference type="NCBI Taxonomy" id="173365"/>
    <lineage>
        <taxon>Bacteria</taxon>
        <taxon>Pseudomonadati</taxon>
        <taxon>Pseudomonadota</taxon>
        <taxon>Gammaproteobacteria</taxon>
        <taxon>Methylococcales</taxon>
        <taxon>Methylococcaceae</taxon>
        <taxon>Methylobacter</taxon>
    </lineage>
</organism>
<dbReference type="Proteomes" id="UP000238071">
    <property type="component" value="Unassembled WGS sequence"/>
</dbReference>
<dbReference type="Pfam" id="PF12320">
    <property type="entry name" value="SbcD_C"/>
    <property type="match status" value="1"/>
</dbReference>
<dbReference type="NCBIfam" id="TIGR00619">
    <property type="entry name" value="sbcd"/>
    <property type="match status" value="1"/>
</dbReference>
<sequence>MLRIFHTADWHLGHHLHGVSRQLEHQQFLDWLLDEMHNKQADALIVAGDIFDSANPSSAAQSQLYDFLVKARTRLPNLDIILVGGNHDSASRLDAPSPILNALGVTVVGGLSRGDQGNIDWERLLVPLTNAESEIKAWCGAMPFLRNADLPTGEQDSDPLISGMKTLYAELFEKLQQKAGNAESLILTGHCYMVNGAVSELSERKILGGNQHALPVELFPDDIAYVALGHLHLAQRVGANEHIRYSGSPIPLSFDETDYSHQVVQVDIRAGQPVETIAVKIPRSVQLLRIPNGKDFAVLSDVIGQLENLTLDDLPIEQRPLLELRIRLEKPEPGLRQQIEEVIAKLPVRLLKVSTAYSGSEKNLADLKIEERLEELQPLDVFQRCYQNKYDKEAPDAMNALFNELVESLQGTE</sequence>
<evidence type="ECO:0000313" key="10">
    <source>
        <dbReference type="EMBL" id="PPK72861.1"/>
    </source>
</evidence>
<evidence type="ECO:0000256" key="4">
    <source>
        <dbReference type="ARBA" id="ARBA00022722"/>
    </source>
</evidence>
<evidence type="ECO:0000256" key="3">
    <source>
        <dbReference type="ARBA" id="ARBA00013365"/>
    </source>
</evidence>
<dbReference type="InterPro" id="IPR050535">
    <property type="entry name" value="DNA_Repair-Maintenance_Comp"/>
</dbReference>
<dbReference type="GO" id="GO:0004519">
    <property type="term" value="F:endonuclease activity"/>
    <property type="evidence" value="ECO:0007669"/>
    <property type="project" value="UniProtKB-KW"/>
</dbReference>
<comment type="function">
    <text evidence="7">SbcCD cleaves DNA hairpin structures. These structures can inhibit DNA replication and are intermediates in certain DNA recombination reactions. The complex acts as a 3'-&gt;5' double strand exonuclease that can open hairpins. It also has a 5' single-strand endonuclease activity.</text>
</comment>
<dbReference type="AlphaFoldDB" id="A0A2S6H5Z0"/>
<dbReference type="GO" id="GO:0006260">
    <property type="term" value="P:DNA replication"/>
    <property type="evidence" value="ECO:0007669"/>
    <property type="project" value="UniProtKB-KW"/>
</dbReference>
<dbReference type="InterPro" id="IPR004843">
    <property type="entry name" value="Calcineurin-like_PHP"/>
</dbReference>
<dbReference type="InterPro" id="IPR026843">
    <property type="entry name" value="SbcD_C"/>
</dbReference>
<feature type="domain" description="Nuclease SbcCD subunit D C-terminal" evidence="9">
    <location>
        <begin position="286"/>
        <end position="389"/>
    </location>
</feature>
<comment type="caution">
    <text evidence="10">The sequence shown here is derived from an EMBL/GenBank/DDBJ whole genome shotgun (WGS) entry which is preliminary data.</text>
</comment>
<dbReference type="PANTHER" id="PTHR30337:SF0">
    <property type="entry name" value="NUCLEASE SBCCD SUBUNIT D"/>
    <property type="match status" value="1"/>
</dbReference>
<reference evidence="10 11" key="1">
    <citation type="submission" date="2018-02" db="EMBL/GenBank/DDBJ databases">
        <title>Subsurface microbial communities from deep shales in Ohio and West Virginia, USA.</title>
        <authorList>
            <person name="Wrighton K."/>
        </authorList>
    </citation>
    <scope>NUCLEOTIDE SEQUENCE [LARGE SCALE GENOMIC DNA]</scope>
    <source>
        <strain evidence="10 11">OWC-G53F</strain>
    </source>
</reference>
<feature type="domain" description="Calcineurin-like phosphoesterase" evidence="8">
    <location>
        <begin position="2"/>
        <end position="232"/>
    </location>
</feature>
<keyword evidence="7" id="KW-0233">DNA recombination</keyword>
<evidence type="ECO:0000256" key="2">
    <source>
        <dbReference type="ARBA" id="ARBA00011322"/>
    </source>
</evidence>
<evidence type="ECO:0000313" key="11">
    <source>
        <dbReference type="Proteomes" id="UP000238071"/>
    </source>
</evidence>
<evidence type="ECO:0000256" key="7">
    <source>
        <dbReference type="RuleBase" id="RU363069"/>
    </source>
</evidence>
<dbReference type="InterPro" id="IPR041796">
    <property type="entry name" value="Mre11_N"/>
</dbReference>
<gene>
    <name evidence="7" type="primary">sbcD</name>
    <name evidence="10" type="ORF">B0F88_103299</name>
</gene>
<dbReference type="GO" id="GO:0006310">
    <property type="term" value="P:DNA recombination"/>
    <property type="evidence" value="ECO:0007669"/>
    <property type="project" value="UniProtKB-KW"/>
</dbReference>
<dbReference type="GO" id="GO:0008408">
    <property type="term" value="F:3'-5' exonuclease activity"/>
    <property type="evidence" value="ECO:0007669"/>
    <property type="project" value="InterPro"/>
</dbReference>
<dbReference type="InterPro" id="IPR029052">
    <property type="entry name" value="Metallo-depent_PP-like"/>
</dbReference>
<keyword evidence="4 7" id="KW-0540">Nuclease</keyword>
<dbReference type="EMBL" id="PTIY01000003">
    <property type="protein sequence ID" value="PPK72861.1"/>
    <property type="molecule type" value="Genomic_DNA"/>
</dbReference>
<dbReference type="InterPro" id="IPR004593">
    <property type="entry name" value="SbcD"/>
</dbReference>